<dbReference type="Proteomes" id="UP000029999">
    <property type="component" value="Unassembled WGS sequence"/>
</dbReference>
<dbReference type="PANTHER" id="PTHR44936">
    <property type="entry name" value="SENSOR PROTEIN CREC"/>
    <property type="match status" value="1"/>
</dbReference>
<dbReference type="GO" id="GO:0005886">
    <property type="term" value="C:plasma membrane"/>
    <property type="evidence" value="ECO:0007669"/>
    <property type="project" value="UniProtKB-SubCell"/>
</dbReference>
<proteinExistence type="predicted"/>
<organism evidence="13 14">
    <name type="scientific">Methylophaga thiooxydans</name>
    <dbReference type="NCBI Taxonomy" id="392484"/>
    <lineage>
        <taxon>Bacteria</taxon>
        <taxon>Pseudomonadati</taxon>
        <taxon>Pseudomonadota</taxon>
        <taxon>Gammaproteobacteria</taxon>
        <taxon>Thiotrichales</taxon>
        <taxon>Piscirickettsiaceae</taxon>
        <taxon>Methylophaga</taxon>
    </lineage>
</organism>
<name>A0A0A0BJN6_9GAMM</name>
<feature type="transmembrane region" description="Helical" evidence="10">
    <location>
        <begin position="20"/>
        <end position="39"/>
    </location>
</feature>
<evidence type="ECO:0000256" key="6">
    <source>
        <dbReference type="ARBA" id="ARBA00022679"/>
    </source>
</evidence>
<feature type="domain" description="Histidine kinase" evidence="11">
    <location>
        <begin position="277"/>
        <end position="482"/>
    </location>
</feature>
<dbReference type="PANTHER" id="PTHR44936:SF10">
    <property type="entry name" value="SENSOR PROTEIN RSTB"/>
    <property type="match status" value="1"/>
</dbReference>
<dbReference type="Pfam" id="PF02518">
    <property type="entry name" value="HATPase_c"/>
    <property type="match status" value="1"/>
</dbReference>
<dbReference type="Gene3D" id="1.10.287.130">
    <property type="match status" value="1"/>
</dbReference>
<dbReference type="InterPro" id="IPR050980">
    <property type="entry name" value="2C_sensor_his_kinase"/>
</dbReference>
<keyword evidence="9" id="KW-0067">ATP-binding</keyword>
<evidence type="ECO:0000313" key="14">
    <source>
        <dbReference type="Proteomes" id="UP000029999"/>
    </source>
</evidence>
<dbReference type="PROSITE" id="PS50885">
    <property type="entry name" value="HAMP"/>
    <property type="match status" value="1"/>
</dbReference>
<keyword evidence="10" id="KW-0472">Membrane</keyword>
<evidence type="ECO:0000256" key="1">
    <source>
        <dbReference type="ARBA" id="ARBA00000085"/>
    </source>
</evidence>
<gene>
    <name evidence="13" type="ORF">LP43_0518</name>
</gene>
<dbReference type="SMART" id="SM00388">
    <property type="entry name" value="HisKA"/>
    <property type="match status" value="1"/>
</dbReference>
<dbReference type="InterPro" id="IPR003661">
    <property type="entry name" value="HisK_dim/P_dom"/>
</dbReference>
<dbReference type="PROSITE" id="PS50109">
    <property type="entry name" value="HIS_KIN"/>
    <property type="match status" value="1"/>
</dbReference>
<dbReference type="PRINTS" id="PR00344">
    <property type="entry name" value="BCTRLSENSOR"/>
</dbReference>
<dbReference type="RefSeq" id="WP_036311621.1">
    <property type="nucleotide sequence ID" value="NZ_JRQD01000001.1"/>
</dbReference>
<dbReference type="InterPro" id="IPR036097">
    <property type="entry name" value="HisK_dim/P_sf"/>
</dbReference>
<dbReference type="CDD" id="cd00075">
    <property type="entry name" value="HATPase"/>
    <property type="match status" value="1"/>
</dbReference>
<dbReference type="Gene3D" id="6.10.340.10">
    <property type="match status" value="1"/>
</dbReference>
<feature type="transmembrane region" description="Helical" evidence="10">
    <location>
        <begin position="180"/>
        <end position="201"/>
    </location>
</feature>
<keyword evidence="6" id="KW-0808">Transferase</keyword>
<comment type="caution">
    <text evidence="13">The sequence shown here is derived from an EMBL/GenBank/DDBJ whole genome shotgun (WGS) entry which is preliminary data.</text>
</comment>
<dbReference type="Pfam" id="PF00672">
    <property type="entry name" value="HAMP"/>
    <property type="match status" value="1"/>
</dbReference>
<reference evidence="13 14" key="1">
    <citation type="submission" date="2014-09" db="EMBL/GenBank/DDBJ databases">
        <authorList>
            <person name="Grob C."/>
            <person name="Taubert M."/>
            <person name="Howat A.M."/>
            <person name="Burns O.J."/>
            <person name="Dixon J.L."/>
            <person name="Chen Y."/>
            <person name="Murrell J.C."/>
        </authorList>
    </citation>
    <scope>NUCLEOTIDE SEQUENCE [LARGE SCALE GENOMIC DNA]</scope>
    <source>
        <strain evidence="13">L4</strain>
    </source>
</reference>
<dbReference type="SUPFAM" id="SSF55874">
    <property type="entry name" value="ATPase domain of HSP90 chaperone/DNA topoisomerase II/histidine kinase"/>
    <property type="match status" value="1"/>
</dbReference>
<keyword evidence="7" id="KW-0547">Nucleotide-binding</keyword>
<dbReference type="EMBL" id="JRQD01000001">
    <property type="protein sequence ID" value="KGM08095.1"/>
    <property type="molecule type" value="Genomic_DNA"/>
</dbReference>
<protein>
    <recommendedName>
        <fullName evidence="3">histidine kinase</fullName>
        <ecNumber evidence="3">2.7.13.3</ecNumber>
    </recommendedName>
</protein>
<evidence type="ECO:0000256" key="9">
    <source>
        <dbReference type="ARBA" id="ARBA00022840"/>
    </source>
</evidence>
<evidence type="ECO:0000313" key="13">
    <source>
        <dbReference type="EMBL" id="KGM08095.1"/>
    </source>
</evidence>
<keyword evidence="10" id="KW-0812">Transmembrane</keyword>
<feature type="domain" description="HAMP" evidence="12">
    <location>
        <begin position="208"/>
        <end position="260"/>
    </location>
</feature>
<dbReference type="CDD" id="cd00082">
    <property type="entry name" value="HisKA"/>
    <property type="match status" value="1"/>
</dbReference>
<dbReference type="Gene3D" id="3.30.565.10">
    <property type="entry name" value="Histidine kinase-like ATPase, C-terminal domain"/>
    <property type="match status" value="1"/>
</dbReference>
<keyword evidence="10" id="KW-1133">Transmembrane helix</keyword>
<dbReference type="SUPFAM" id="SSF158472">
    <property type="entry name" value="HAMP domain-like"/>
    <property type="match status" value="1"/>
</dbReference>
<dbReference type="CDD" id="cd06225">
    <property type="entry name" value="HAMP"/>
    <property type="match status" value="1"/>
</dbReference>
<evidence type="ECO:0000256" key="2">
    <source>
        <dbReference type="ARBA" id="ARBA00004651"/>
    </source>
</evidence>
<evidence type="ECO:0000256" key="7">
    <source>
        <dbReference type="ARBA" id="ARBA00022741"/>
    </source>
</evidence>
<dbReference type="GO" id="GO:0005524">
    <property type="term" value="F:ATP binding"/>
    <property type="evidence" value="ECO:0007669"/>
    <property type="project" value="UniProtKB-KW"/>
</dbReference>
<evidence type="ECO:0000256" key="4">
    <source>
        <dbReference type="ARBA" id="ARBA00022475"/>
    </source>
</evidence>
<sequence>MKLFRKFHSIQGSLLLHELSYVVLILVTASVGIGWAFAWQKSSEESLRLTAMNSHVQNVRGELYRQLKEVFDASFLSDVDAADEYDLYTRRINMFLGDLQLLAIDNKEIEATNKIAIAYNRFHNETNKLLVPANLTPQQKHLLDKQLEQYTFSELEAAFGGFERLLQDKQRVLTENRQKWISHIMILAPVPVLLAITLLLFSRRYVKNNVVRPLASVMQGARRISRGDLAHNIPKRGVDDLTRLADAINSMADELASNRDKLIEAKKQAALGELVPLVAHNIRNPLAGIRAASQVTQDETSDPVIQDALRDIIIAVDRLERWVTSLLTYLHPRKPHFSRQKLTEVADNAMSLIALQLNEKQLTLSRKGWEGQVNQIAVDSNLMEQTLFNLVQNAIEASHHHSEIMLNYFQKNAQVVLTISDRGKGMTFDPVSEQVTDGEAKRLGSGLGIPFALKVIKQHGGQLIYSDADSNGTKVTIILPRT</sequence>
<comment type="catalytic activity">
    <reaction evidence="1">
        <text>ATP + protein L-histidine = ADP + protein N-phospho-L-histidine.</text>
        <dbReference type="EC" id="2.7.13.3"/>
    </reaction>
</comment>
<evidence type="ECO:0000256" key="3">
    <source>
        <dbReference type="ARBA" id="ARBA00012438"/>
    </source>
</evidence>
<dbReference type="SUPFAM" id="SSF47384">
    <property type="entry name" value="Homodimeric domain of signal transducing histidine kinase"/>
    <property type="match status" value="1"/>
</dbReference>
<evidence type="ECO:0000256" key="8">
    <source>
        <dbReference type="ARBA" id="ARBA00022777"/>
    </source>
</evidence>
<dbReference type="InterPro" id="IPR004358">
    <property type="entry name" value="Sig_transdc_His_kin-like_C"/>
</dbReference>
<dbReference type="InterPro" id="IPR036890">
    <property type="entry name" value="HATPase_C_sf"/>
</dbReference>
<comment type="subcellular location">
    <subcellularLocation>
        <location evidence="2">Cell membrane</location>
        <topology evidence="2">Multi-pass membrane protein</topology>
    </subcellularLocation>
</comment>
<accession>A0A0A0BJN6</accession>
<evidence type="ECO:0000256" key="5">
    <source>
        <dbReference type="ARBA" id="ARBA00022553"/>
    </source>
</evidence>
<dbReference type="AlphaFoldDB" id="A0A0A0BJN6"/>
<evidence type="ECO:0000259" key="12">
    <source>
        <dbReference type="PROSITE" id="PS50885"/>
    </source>
</evidence>
<keyword evidence="4" id="KW-1003">Cell membrane</keyword>
<dbReference type="SMART" id="SM00387">
    <property type="entry name" value="HATPase_c"/>
    <property type="match status" value="1"/>
</dbReference>
<dbReference type="EC" id="2.7.13.3" evidence="3"/>
<evidence type="ECO:0000256" key="10">
    <source>
        <dbReference type="SAM" id="Phobius"/>
    </source>
</evidence>
<dbReference type="InterPro" id="IPR003594">
    <property type="entry name" value="HATPase_dom"/>
</dbReference>
<dbReference type="GO" id="GO:0000155">
    <property type="term" value="F:phosphorelay sensor kinase activity"/>
    <property type="evidence" value="ECO:0007669"/>
    <property type="project" value="InterPro"/>
</dbReference>
<keyword evidence="5" id="KW-0597">Phosphoprotein</keyword>
<keyword evidence="8 13" id="KW-0418">Kinase</keyword>
<evidence type="ECO:0000259" key="11">
    <source>
        <dbReference type="PROSITE" id="PS50109"/>
    </source>
</evidence>
<dbReference type="SMART" id="SM00304">
    <property type="entry name" value="HAMP"/>
    <property type="match status" value="1"/>
</dbReference>
<dbReference type="Pfam" id="PF00512">
    <property type="entry name" value="HisKA"/>
    <property type="match status" value="1"/>
</dbReference>
<dbReference type="InterPro" id="IPR003660">
    <property type="entry name" value="HAMP_dom"/>
</dbReference>
<dbReference type="STRING" id="392484.LP43_0518"/>
<dbReference type="InterPro" id="IPR005467">
    <property type="entry name" value="His_kinase_dom"/>
</dbReference>